<keyword evidence="1" id="KW-0805">Transcription regulation</keyword>
<dbReference type="InterPro" id="IPR001647">
    <property type="entry name" value="HTH_TetR"/>
</dbReference>
<dbReference type="Pfam" id="PF00440">
    <property type="entry name" value="TetR_N"/>
    <property type="match status" value="1"/>
</dbReference>
<dbReference type="PROSITE" id="PS01081">
    <property type="entry name" value="HTH_TETR_1"/>
    <property type="match status" value="1"/>
</dbReference>
<dbReference type="Proteomes" id="UP000295075">
    <property type="component" value="Unassembled WGS sequence"/>
</dbReference>
<keyword evidence="3" id="KW-0804">Transcription</keyword>
<name>A0A4R4P7E9_9ACTN</name>
<evidence type="ECO:0000313" key="7">
    <source>
        <dbReference type="Proteomes" id="UP000295075"/>
    </source>
</evidence>
<dbReference type="InterPro" id="IPR050109">
    <property type="entry name" value="HTH-type_TetR-like_transc_reg"/>
</dbReference>
<feature type="DNA-binding region" description="H-T-H motif" evidence="4">
    <location>
        <begin position="38"/>
        <end position="57"/>
    </location>
</feature>
<dbReference type="OrthoDB" id="956698at2"/>
<dbReference type="PROSITE" id="PS50977">
    <property type="entry name" value="HTH_TETR_2"/>
    <property type="match status" value="1"/>
</dbReference>
<dbReference type="PANTHER" id="PTHR30055:SF238">
    <property type="entry name" value="MYCOFACTOCIN BIOSYNTHESIS TRANSCRIPTIONAL REGULATOR MFTR-RELATED"/>
    <property type="match status" value="1"/>
</dbReference>
<dbReference type="SUPFAM" id="SSF46689">
    <property type="entry name" value="Homeodomain-like"/>
    <property type="match status" value="1"/>
</dbReference>
<evidence type="ECO:0000256" key="2">
    <source>
        <dbReference type="ARBA" id="ARBA00023125"/>
    </source>
</evidence>
<evidence type="ECO:0000256" key="4">
    <source>
        <dbReference type="PROSITE-ProRule" id="PRU00335"/>
    </source>
</evidence>
<dbReference type="InterPro" id="IPR023772">
    <property type="entry name" value="DNA-bd_HTH_TetR-type_CS"/>
</dbReference>
<feature type="domain" description="HTH tetR-type" evidence="5">
    <location>
        <begin position="15"/>
        <end position="75"/>
    </location>
</feature>
<dbReference type="RefSeq" id="WP_132414243.1">
    <property type="nucleotide sequence ID" value="NZ_SMKA01000260.1"/>
</dbReference>
<evidence type="ECO:0000313" key="6">
    <source>
        <dbReference type="EMBL" id="TDC17919.1"/>
    </source>
</evidence>
<comment type="caution">
    <text evidence="6">The sequence shown here is derived from an EMBL/GenBank/DDBJ whole genome shotgun (WGS) entry which is preliminary data.</text>
</comment>
<proteinExistence type="predicted"/>
<dbReference type="GO" id="GO:0000976">
    <property type="term" value="F:transcription cis-regulatory region binding"/>
    <property type="evidence" value="ECO:0007669"/>
    <property type="project" value="TreeGrafter"/>
</dbReference>
<dbReference type="PRINTS" id="PR00455">
    <property type="entry name" value="HTHTETR"/>
</dbReference>
<evidence type="ECO:0000256" key="1">
    <source>
        <dbReference type="ARBA" id="ARBA00023015"/>
    </source>
</evidence>
<organism evidence="6 7">
    <name type="scientific">Kribbella albertanoniae</name>
    <dbReference type="NCBI Taxonomy" id="1266829"/>
    <lineage>
        <taxon>Bacteria</taxon>
        <taxon>Bacillati</taxon>
        <taxon>Actinomycetota</taxon>
        <taxon>Actinomycetes</taxon>
        <taxon>Propionibacteriales</taxon>
        <taxon>Kribbellaceae</taxon>
        <taxon>Kribbella</taxon>
    </lineage>
</organism>
<reference evidence="6 7" key="1">
    <citation type="submission" date="2019-03" db="EMBL/GenBank/DDBJ databases">
        <title>Draft genome sequences of novel Actinobacteria.</title>
        <authorList>
            <person name="Sahin N."/>
            <person name="Ay H."/>
            <person name="Saygin H."/>
        </authorList>
    </citation>
    <scope>NUCLEOTIDE SEQUENCE [LARGE SCALE GENOMIC DNA]</scope>
    <source>
        <strain evidence="6 7">JCM 30547</strain>
    </source>
</reference>
<sequence length="199" mass="21896">MKQSTPIPVRERARRAMRAELAMLAQDLFAAKGYEQTTIDDLVAAAGISRRTFFRYFTSKEDLVLGKYDAWSQMLVEGLAARPADEPVWESLRRAFDVVVEYFEDVTLAERSLAMEQVIHDNPALSAGELERISRVQGELAELVGARTGRQAATDPRPTVIAGAALACVVAAKDVWITTDRGRPFGTLLDEAMGALKPV</sequence>
<evidence type="ECO:0000259" key="5">
    <source>
        <dbReference type="PROSITE" id="PS50977"/>
    </source>
</evidence>
<accession>A0A4R4P7E9</accession>
<gene>
    <name evidence="6" type="ORF">E1261_36185</name>
</gene>
<evidence type="ECO:0000256" key="3">
    <source>
        <dbReference type="ARBA" id="ARBA00023163"/>
    </source>
</evidence>
<dbReference type="InterPro" id="IPR041347">
    <property type="entry name" value="MftR_C"/>
</dbReference>
<dbReference type="Pfam" id="PF17754">
    <property type="entry name" value="TetR_C_14"/>
    <property type="match status" value="1"/>
</dbReference>
<dbReference type="InterPro" id="IPR009057">
    <property type="entry name" value="Homeodomain-like_sf"/>
</dbReference>
<dbReference type="EMBL" id="SMKA01000260">
    <property type="protein sequence ID" value="TDC17919.1"/>
    <property type="molecule type" value="Genomic_DNA"/>
</dbReference>
<dbReference type="Gene3D" id="1.10.357.10">
    <property type="entry name" value="Tetracycline Repressor, domain 2"/>
    <property type="match status" value="1"/>
</dbReference>
<dbReference type="PANTHER" id="PTHR30055">
    <property type="entry name" value="HTH-TYPE TRANSCRIPTIONAL REGULATOR RUTR"/>
    <property type="match status" value="1"/>
</dbReference>
<keyword evidence="2 4" id="KW-0238">DNA-binding</keyword>
<dbReference type="AlphaFoldDB" id="A0A4R4P7E9"/>
<keyword evidence="7" id="KW-1185">Reference proteome</keyword>
<dbReference type="GO" id="GO:0003700">
    <property type="term" value="F:DNA-binding transcription factor activity"/>
    <property type="evidence" value="ECO:0007669"/>
    <property type="project" value="TreeGrafter"/>
</dbReference>
<protein>
    <submittedName>
        <fullName evidence="6">TetR family transcriptional regulator</fullName>
    </submittedName>
</protein>
<dbReference type="Gene3D" id="1.10.10.60">
    <property type="entry name" value="Homeodomain-like"/>
    <property type="match status" value="1"/>
</dbReference>